<accession>A0ABQ3IUA3</accession>
<feature type="transmembrane region" description="Helical" evidence="1">
    <location>
        <begin position="53"/>
        <end position="72"/>
    </location>
</feature>
<gene>
    <name evidence="2" type="ORF">GCM10011501_24330</name>
</gene>
<proteinExistence type="predicted"/>
<keyword evidence="1" id="KW-0472">Membrane</keyword>
<comment type="caution">
    <text evidence="2">The sequence shown here is derived from an EMBL/GenBank/DDBJ whole genome shotgun (WGS) entry which is preliminary data.</text>
</comment>
<evidence type="ECO:0008006" key="4">
    <source>
        <dbReference type="Google" id="ProtNLM"/>
    </source>
</evidence>
<reference evidence="3" key="1">
    <citation type="journal article" date="2019" name="Int. J. Syst. Evol. Microbiol.">
        <title>The Global Catalogue of Microorganisms (GCM) 10K type strain sequencing project: providing services to taxonomists for standard genome sequencing and annotation.</title>
        <authorList>
            <consortium name="The Broad Institute Genomics Platform"/>
            <consortium name="The Broad Institute Genome Sequencing Center for Infectious Disease"/>
            <person name="Wu L."/>
            <person name="Ma J."/>
        </authorList>
    </citation>
    <scope>NUCLEOTIDE SEQUENCE [LARGE SCALE GENOMIC DNA]</scope>
    <source>
        <strain evidence="3">CGMCC 1.15922</strain>
    </source>
</reference>
<dbReference type="Proteomes" id="UP000626370">
    <property type="component" value="Unassembled WGS sequence"/>
</dbReference>
<evidence type="ECO:0000313" key="3">
    <source>
        <dbReference type="Proteomes" id="UP000626370"/>
    </source>
</evidence>
<evidence type="ECO:0000256" key="1">
    <source>
        <dbReference type="SAM" id="Phobius"/>
    </source>
</evidence>
<keyword evidence="3" id="KW-1185">Reference proteome</keyword>
<name>A0ABQ3IUA3_9GAMM</name>
<protein>
    <recommendedName>
        <fullName evidence="4">DUF3379 domain-containing protein</fullName>
    </recommendedName>
</protein>
<keyword evidence="1" id="KW-0812">Transmembrane</keyword>
<sequence>MNNRKKTDQELEVEITQLSSEITPTKDLWVGVERAIAHQAQERSSSIFKRKTHLAWAASVIAAILLTWGALYPQTQIKQAPSNLALMMEQNFEKNKQLILTSYGQSSSKGLSSEAQKQLKELALARTAINKALKADPYNSDLLNLLRWTQQQELDFLQQIYSPQWQTI</sequence>
<dbReference type="EMBL" id="BNAH01000009">
    <property type="protein sequence ID" value="GHE94003.1"/>
    <property type="molecule type" value="Genomic_DNA"/>
</dbReference>
<evidence type="ECO:0000313" key="2">
    <source>
        <dbReference type="EMBL" id="GHE94003.1"/>
    </source>
</evidence>
<keyword evidence="1" id="KW-1133">Transmembrane helix</keyword>
<organism evidence="2 3">
    <name type="scientific">Thalassotalea profundi</name>
    <dbReference type="NCBI Taxonomy" id="2036687"/>
    <lineage>
        <taxon>Bacteria</taxon>
        <taxon>Pseudomonadati</taxon>
        <taxon>Pseudomonadota</taxon>
        <taxon>Gammaproteobacteria</taxon>
        <taxon>Alteromonadales</taxon>
        <taxon>Colwelliaceae</taxon>
        <taxon>Thalassotalea</taxon>
    </lineage>
</organism>
<dbReference type="RefSeq" id="WP_189378528.1">
    <property type="nucleotide sequence ID" value="NZ_BNAH01000009.1"/>
</dbReference>